<dbReference type="PANTHER" id="PTHR13847:SF281">
    <property type="entry name" value="FAD DEPENDENT OXIDOREDUCTASE DOMAIN-CONTAINING PROTEIN"/>
    <property type="match status" value="1"/>
</dbReference>
<gene>
    <name evidence="3" type="ORF">E0D97_07705</name>
</gene>
<dbReference type="Gene3D" id="3.50.50.60">
    <property type="entry name" value="FAD/NAD(P)-binding domain"/>
    <property type="match status" value="1"/>
</dbReference>
<evidence type="ECO:0000313" key="4">
    <source>
        <dbReference type="Proteomes" id="UP000291301"/>
    </source>
</evidence>
<sequence>MSVGGGIFTDDFSPTPYWWVASPPSSVKLETIPGHADAVVVGAGYTGLHAALQIARTGRSVIVFDADAAGAGCSTRNGGQISTSVKPGFSELAKRHGEETASRLLREGRLSLKWIERFIADEGIDCDFRVVGRFHAAHNAARFRALVAMVANQPAGVSVPCHVVSRDDQHSEIGTDVYHGGVVYEDHASLDPGKYHAGLLARVIETGASVAANCAVTDIARTGDGFMVATERGEIRARDVVIATNGYSGPLSPWHQRRVIPIGSYVIATEELPESLIDELIPRNRIVSDTRRVVYYYRASPDRRRILFGGRVSLGETDPVRSAPLLRDAMIRVFPQLTGTRVSHSWMGYVAYTFDALAHTGSQDGLHYAMGYCGSGVGMASYLGMRSGLRVVGDPQGATAFQEPKFETRPLYAGRPWFLAPVVRYYRLLDSLNL</sequence>
<evidence type="ECO:0000259" key="2">
    <source>
        <dbReference type="Pfam" id="PF01266"/>
    </source>
</evidence>
<protein>
    <submittedName>
        <fullName evidence="3">FAD-binding oxidoreductase</fullName>
    </submittedName>
</protein>
<dbReference type="EMBL" id="SJST01000002">
    <property type="protein sequence ID" value="TCD15405.1"/>
    <property type="molecule type" value="Genomic_DNA"/>
</dbReference>
<accession>A0A4R0PG74</accession>
<dbReference type="SUPFAM" id="SSF51905">
    <property type="entry name" value="FAD/NAD(P)-binding domain"/>
    <property type="match status" value="1"/>
</dbReference>
<dbReference type="GO" id="GO:0016491">
    <property type="term" value="F:oxidoreductase activity"/>
    <property type="evidence" value="ECO:0007669"/>
    <property type="project" value="UniProtKB-KW"/>
</dbReference>
<dbReference type="PANTHER" id="PTHR13847">
    <property type="entry name" value="SARCOSINE DEHYDROGENASE-RELATED"/>
    <property type="match status" value="1"/>
</dbReference>
<evidence type="ECO:0000313" key="3">
    <source>
        <dbReference type="EMBL" id="TCD15405.1"/>
    </source>
</evidence>
<dbReference type="InterPro" id="IPR006076">
    <property type="entry name" value="FAD-dep_OxRdtase"/>
</dbReference>
<dbReference type="AlphaFoldDB" id="A0A4R0PG74"/>
<dbReference type="GO" id="GO:0005737">
    <property type="term" value="C:cytoplasm"/>
    <property type="evidence" value="ECO:0007669"/>
    <property type="project" value="TreeGrafter"/>
</dbReference>
<dbReference type="OrthoDB" id="9814969at2"/>
<name>A0A4R0PG74_9HYPH</name>
<proteinExistence type="predicted"/>
<organism evidence="3 4">
    <name type="scientific">Oricola cellulosilytica</name>
    <dbReference type="NCBI Taxonomy" id="1429082"/>
    <lineage>
        <taxon>Bacteria</taxon>
        <taxon>Pseudomonadati</taxon>
        <taxon>Pseudomonadota</taxon>
        <taxon>Alphaproteobacteria</taxon>
        <taxon>Hyphomicrobiales</taxon>
        <taxon>Ahrensiaceae</taxon>
        <taxon>Oricola</taxon>
    </lineage>
</organism>
<keyword evidence="4" id="KW-1185">Reference proteome</keyword>
<evidence type="ECO:0000256" key="1">
    <source>
        <dbReference type="ARBA" id="ARBA00023002"/>
    </source>
</evidence>
<dbReference type="InterPro" id="IPR036188">
    <property type="entry name" value="FAD/NAD-bd_sf"/>
</dbReference>
<feature type="domain" description="FAD dependent oxidoreductase" evidence="2">
    <location>
        <begin position="37"/>
        <end position="384"/>
    </location>
</feature>
<dbReference type="RefSeq" id="WP_131567455.1">
    <property type="nucleotide sequence ID" value="NZ_JAINFK010000004.1"/>
</dbReference>
<dbReference type="Gene3D" id="3.30.9.10">
    <property type="entry name" value="D-Amino Acid Oxidase, subunit A, domain 2"/>
    <property type="match status" value="1"/>
</dbReference>
<keyword evidence="1" id="KW-0560">Oxidoreductase</keyword>
<reference evidence="3 4" key="1">
    <citation type="journal article" date="2015" name="Antonie Van Leeuwenhoek">
        <title>Oricola cellulosilytica gen. nov., sp. nov., a cellulose-degrading bacterium of the family Phyllobacteriaceae isolated from surface seashore water, and emended descriptions of Mesorhizobium loti and Phyllobacterium myrsinacearum.</title>
        <authorList>
            <person name="Hameed A."/>
            <person name="Shahina M."/>
            <person name="Lai W.A."/>
            <person name="Lin S.Y."/>
            <person name="Young L.S."/>
            <person name="Liu Y.C."/>
            <person name="Hsu Y.H."/>
            <person name="Young C.C."/>
        </authorList>
    </citation>
    <scope>NUCLEOTIDE SEQUENCE [LARGE SCALE GENOMIC DNA]</scope>
    <source>
        <strain evidence="3 4">KCTC 52183</strain>
    </source>
</reference>
<dbReference type="Pfam" id="PF01266">
    <property type="entry name" value="DAO"/>
    <property type="match status" value="1"/>
</dbReference>
<dbReference type="Proteomes" id="UP000291301">
    <property type="component" value="Unassembled WGS sequence"/>
</dbReference>
<comment type="caution">
    <text evidence="3">The sequence shown here is derived from an EMBL/GenBank/DDBJ whole genome shotgun (WGS) entry which is preliminary data.</text>
</comment>